<organism evidence="2 3">
    <name type="scientific">Orchesella dallaii</name>
    <dbReference type="NCBI Taxonomy" id="48710"/>
    <lineage>
        <taxon>Eukaryota</taxon>
        <taxon>Metazoa</taxon>
        <taxon>Ecdysozoa</taxon>
        <taxon>Arthropoda</taxon>
        <taxon>Hexapoda</taxon>
        <taxon>Collembola</taxon>
        <taxon>Entomobryomorpha</taxon>
        <taxon>Entomobryoidea</taxon>
        <taxon>Orchesellidae</taxon>
        <taxon>Orchesellinae</taxon>
        <taxon>Orchesella</taxon>
    </lineage>
</organism>
<keyword evidence="1" id="KW-1133">Transmembrane helix</keyword>
<evidence type="ECO:0000313" key="3">
    <source>
        <dbReference type="Proteomes" id="UP001642540"/>
    </source>
</evidence>
<dbReference type="Proteomes" id="UP001642540">
    <property type="component" value="Unassembled WGS sequence"/>
</dbReference>
<sequence>MSPQSQSSLVGPSWIFPEMVSFFVRFSEIMTIGCITEMPVVGTLEKSLLLLCGIIFLLNCFEFSRPPSEVIVLYTLSALISTICVILMAAEASVNQGYTPEKYYMTIFEAFAASGSTVVMGYFYLFQQNKKP</sequence>
<name>A0ABP1QDS8_9HEXA</name>
<feature type="transmembrane region" description="Helical" evidence="1">
    <location>
        <begin position="102"/>
        <end position="126"/>
    </location>
</feature>
<comment type="caution">
    <text evidence="2">The sequence shown here is derived from an EMBL/GenBank/DDBJ whole genome shotgun (WGS) entry which is preliminary data.</text>
</comment>
<gene>
    <name evidence="2" type="ORF">ODALV1_LOCUS10165</name>
</gene>
<reference evidence="2 3" key="1">
    <citation type="submission" date="2024-08" db="EMBL/GenBank/DDBJ databases">
        <authorList>
            <person name="Cucini C."/>
            <person name="Frati F."/>
        </authorList>
    </citation>
    <scope>NUCLEOTIDE SEQUENCE [LARGE SCALE GENOMIC DNA]</scope>
</reference>
<keyword evidence="1" id="KW-0472">Membrane</keyword>
<feature type="transmembrane region" description="Helical" evidence="1">
    <location>
        <begin position="47"/>
        <end position="64"/>
    </location>
</feature>
<keyword evidence="1" id="KW-0812">Transmembrane</keyword>
<evidence type="ECO:0000313" key="2">
    <source>
        <dbReference type="EMBL" id="CAL8099165.1"/>
    </source>
</evidence>
<evidence type="ECO:0008006" key="4">
    <source>
        <dbReference type="Google" id="ProtNLM"/>
    </source>
</evidence>
<proteinExistence type="predicted"/>
<feature type="transmembrane region" description="Helical" evidence="1">
    <location>
        <begin position="71"/>
        <end position="90"/>
    </location>
</feature>
<accession>A0ABP1QDS8</accession>
<evidence type="ECO:0000256" key="1">
    <source>
        <dbReference type="SAM" id="Phobius"/>
    </source>
</evidence>
<dbReference type="EMBL" id="CAXLJM020000031">
    <property type="protein sequence ID" value="CAL8099165.1"/>
    <property type="molecule type" value="Genomic_DNA"/>
</dbReference>
<protein>
    <recommendedName>
        <fullName evidence="4">CKLF-like MARVEL transmembrane domain-containing protein 6</fullName>
    </recommendedName>
</protein>
<keyword evidence="3" id="KW-1185">Reference proteome</keyword>